<dbReference type="InterPro" id="IPR006029">
    <property type="entry name" value="Neurotrans-gated_channel_TM"/>
</dbReference>
<evidence type="ECO:0000256" key="11">
    <source>
        <dbReference type="SAM" id="Phobius"/>
    </source>
</evidence>
<evidence type="ECO:0000256" key="8">
    <source>
        <dbReference type="ARBA" id="ARBA00023065"/>
    </source>
</evidence>
<dbReference type="InterPro" id="IPR036734">
    <property type="entry name" value="Neur_chan_lig-bd_sf"/>
</dbReference>
<keyword evidence="3" id="KW-0813">Transport</keyword>
<dbReference type="Proteomes" id="UP000004699">
    <property type="component" value="Unassembled WGS sequence"/>
</dbReference>
<protein>
    <recommendedName>
        <fullName evidence="16">Neurotransmitter-gated ion-channel ligand-binding domain-containing protein</fullName>
    </recommendedName>
</protein>
<reference evidence="15" key="1">
    <citation type="journal article" date="2013" name="BMC Microbiol.">
        <title>Taxonomy and evolution of bacteriochlorophyll a-containing members of the OM60/NOR5 clade of marine gammaproteobacteria: description of Luminiphilus syltensis gen. nov., sp. nov., reclassification of Haliea rubra as Pseudohaliea rubra gen. nov., comb. nov., and emendation of Chromatocurvus halotolerans.</title>
        <authorList>
            <person name="Spring S."/>
            <person name="Riedel T."/>
            <person name="Sproer C."/>
            <person name="Yan S."/>
            <person name="Harder J."/>
            <person name="Fuchs B.M."/>
        </authorList>
    </citation>
    <scope>NUCLEOTIDE SEQUENCE [LARGE SCALE GENOMIC DNA]</scope>
    <source>
        <strain evidence="15">NOR51-B</strain>
    </source>
</reference>
<dbReference type="GO" id="GO:0004888">
    <property type="term" value="F:transmembrane signaling receptor activity"/>
    <property type="evidence" value="ECO:0007669"/>
    <property type="project" value="InterPro"/>
</dbReference>
<comment type="subcellular location">
    <subcellularLocation>
        <location evidence="2">Cell membrane</location>
    </subcellularLocation>
    <subcellularLocation>
        <location evidence="1">Membrane</location>
        <topology evidence="1">Multi-pass membrane protein</topology>
    </subcellularLocation>
</comment>
<keyword evidence="15" id="KW-1185">Reference proteome</keyword>
<evidence type="ECO:0000256" key="1">
    <source>
        <dbReference type="ARBA" id="ARBA00004141"/>
    </source>
</evidence>
<keyword evidence="8" id="KW-0406">Ion transport</keyword>
<evidence type="ECO:0000313" key="14">
    <source>
        <dbReference type="EMBL" id="EED34463.1"/>
    </source>
</evidence>
<dbReference type="HOGENOM" id="CLU_010920_3_0_6"/>
<feature type="domain" description="Neurotransmitter-gated ion-channel transmembrane" evidence="13">
    <location>
        <begin position="253"/>
        <end position="327"/>
    </location>
</feature>
<dbReference type="InterPro" id="IPR006028">
    <property type="entry name" value="GABAA/Glycine_rcpt"/>
</dbReference>
<feature type="transmembrane region" description="Helical" evidence="11">
    <location>
        <begin position="247"/>
        <end position="269"/>
    </location>
</feature>
<dbReference type="InterPro" id="IPR038050">
    <property type="entry name" value="Neuro_actylchol_rec"/>
</dbReference>
<organism evidence="14 15">
    <name type="scientific">Luminiphilus syltensis NOR5-1B</name>
    <dbReference type="NCBI Taxonomy" id="565045"/>
    <lineage>
        <taxon>Bacteria</taxon>
        <taxon>Pseudomonadati</taxon>
        <taxon>Pseudomonadota</taxon>
        <taxon>Gammaproteobacteria</taxon>
        <taxon>Cellvibrionales</taxon>
        <taxon>Halieaceae</taxon>
        <taxon>Luminiphilus</taxon>
    </lineage>
</organism>
<dbReference type="InterPro" id="IPR006201">
    <property type="entry name" value="Neur_channel"/>
</dbReference>
<evidence type="ECO:0000259" key="12">
    <source>
        <dbReference type="Pfam" id="PF02931"/>
    </source>
</evidence>
<gene>
    <name evidence="14" type="ORF">NOR51B_400</name>
</gene>
<proteinExistence type="predicted"/>
<dbReference type="STRING" id="565045.NOR51B_400"/>
<feature type="transmembrane region" description="Helical" evidence="11">
    <location>
        <begin position="311"/>
        <end position="333"/>
    </location>
</feature>
<dbReference type="SUPFAM" id="SSF63712">
    <property type="entry name" value="Nicotinic receptor ligand binding domain-like"/>
    <property type="match status" value="1"/>
</dbReference>
<evidence type="ECO:0000256" key="4">
    <source>
        <dbReference type="ARBA" id="ARBA00022475"/>
    </source>
</evidence>
<evidence type="ECO:0008006" key="16">
    <source>
        <dbReference type="Google" id="ProtNLM"/>
    </source>
</evidence>
<dbReference type="GO" id="GO:0005886">
    <property type="term" value="C:plasma membrane"/>
    <property type="evidence" value="ECO:0007669"/>
    <property type="project" value="UniProtKB-SubCell"/>
</dbReference>
<dbReference type="PANTHER" id="PTHR18945">
    <property type="entry name" value="NEUROTRANSMITTER GATED ION CHANNEL"/>
    <property type="match status" value="1"/>
</dbReference>
<sequence>MQPPEDDALQRLKIPSNLAATLLRVPGATSVLGPLLLLSLVFAAMPTQASPDERCSLESYNASTRPDHLGAPTTVQVGIMIVDMVSISDVDQTLAVDALLATEWRDKRLESLAGCRFSNEEVWTPELALVNTNSLEKVNKRKLLVAEGGTVSSLTRFSGDVLIPWHMADFPFDTAEWKLRLAGFDYGIKEIELEIADAWTGRGPKLTIPDWTIGEPSAQITIVDVPRLGRSVPVYELTIPGGRVPDYYIFKFIIPLCLIVMMSWAVFWVDPKDLAPQLGLAATTILTLVTFQFSVNAMLPRLGYFTAMDRYVFASSVLVFLALIEALISGELASNGREKLARRLDKASRYIFPTCYVITSALTLA</sequence>
<dbReference type="Pfam" id="PF02932">
    <property type="entry name" value="Neur_chan_memb"/>
    <property type="match status" value="1"/>
</dbReference>
<keyword evidence="6" id="KW-0732">Signal</keyword>
<feature type="transmembrane region" description="Helical" evidence="11">
    <location>
        <begin position="278"/>
        <end position="299"/>
    </location>
</feature>
<evidence type="ECO:0000313" key="15">
    <source>
        <dbReference type="Proteomes" id="UP000004699"/>
    </source>
</evidence>
<dbReference type="SUPFAM" id="SSF90112">
    <property type="entry name" value="Neurotransmitter-gated ion-channel transmembrane pore"/>
    <property type="match status" value="1"/>
</dbReference>
<accession>B8KRE1</accession>
<dbReference type="eggNOG" id="COG5361">
    <property type="taxonomic scope" value="Bacteria"/>
</dbReference>
<keyword evidence="4" id="KW-1003">Cell membrane</keyword>
<feature type="domain" description="Neurotransmitter-gated ion-channel ligand-binding" evidence="12">
    <location>
        <begin position="57"/>
        <end position="197"/>
    </location>
</feature>
<keyword evidence="5 11" id="KW-0812">Transmembrane</keyword>
<dbReference type="EMBL" id="DS999411">
    <property type="protein sequence ID" value="EED34463.1"/>
    <property type="molecule type" value="Genomic_DNA"/>
</dbReference>
<evidence type="ECO:0000256" key="6">
    <source>
        <dbReference type="ARBA" id="ARBA00022729"/>
    </source>
</evidence>
<keyword evidence="10" id="KW-0407">Ion channel</keyword>
<dbReference type="Gene3D" id="2.70.170.10">
    <property type="entry name" value="Neurotransmitter-gated ion-channel ligand-binding domain"/>
    <property type="match status" value="1"/>
</dbReference>
<evidence type="ECO:0000256" key="5">
    <source>
        <dbReference type="ARBA" id="ARBA00022692"/>
    </source>
</evidence>
<dbReference type="Pfam" id="PF02931">
    <property type="entry name" value="Neur_chan_LBD"/>
    <property type="match status" value="1"/>
</dbReference>
<feature type="transmembrane region" description="Helical" evidence="11">
    <location>
        <begin position="21"/>
        <end position="45"/>
    </location>
</feature>
<dbReference type="CDD" id="cd19050">
    <property type="entry name" value="LGIC_TM_bact"/>
    <property type="match status" value="1"/>
</dbReference>
<dbReference type="GO" id="GO:0005230">
    <property type="term" value="F:extracellular ligand-gated monoatomic ion channel activity"/>
    <property type="evidence" value="ECO:0007669"/>
    <property type="project" value="InterPro"/>
</dbReference>
<keyword evidence="7 11" id="KW-1133">Transmembrane helix</keyword>
<dbReference type="PRINTS" id="PR00253">
    <property type="entry name" value="GABAARECEPTR"/>
</dbReference>
<evidence type="ECO:0000256" key="10">
    <source>
        <dbReference type="ARBA" id="ARBA00023303"/>
    </source>
</evidence>
<dbReference type="InterPro" id="IPR036719">
    <property type="entry name" value="Neuro-gated_channel_TM_sf"/>
</dbReference>
<evidence type="ECO:0000256" key="9">
    <source>
        <dbReference type="ARBA" id="ARBA00023136"/>
    </source>
</evidence>
<evidence type="ECO:0000256" key="3">
    <source>
        <dbReference type="ARBA" id="ARBA00022448"/>
    </source>
</evidence>
<evidence type="ECO:0000256" key="7">
    <source>
        <dbReference type="ARBA" id="ARBA00022989"/>
    </source>
</evidence>
<evidence type="ECO:0000259" key="13">
    <source>
        <dbReference type="Pfam" id="PF02932"/>
    </source>
</evidence>
<evidence type="ECO:0000256" key="2">
    <source>
        <dbReference type="ARBA" id="ARBA00004236"/>
    </source>
</evidence>
<dbReference type="Gene3D" id="1.20.58.390">
    <property type="entry name" value="Neurotransmitter-gated ion-channel transmembrane domain"/>
    <property type="match status" value="1"/>
</dbReference>
<keyword evidence="9 11" id="KW-0472">Membrane</keyword>
<dbReference type="InterPro" id="IPR006202">
    <property type="entry name" value="Neur_chan_lig-bd"/>
</dbReference>
<dbReference type="AlphaFoldDB" id="B8KRE1"/>
<name>B8KRE1_9GAMM</name>